<protein>
    <submittedName>
        <fullName evidence="4">N-acyl-L-amino acid amidohydrolase</fullName>
    </submittedName>
</protein>
<feature type="binding site" evidence="2">
    <location>
        <position position="103"/>
    </location>
    <ligand>
        <name>Mn(2+)</name>
        <dbReference type="ChEBI" id="CHEBI:29035"/>
        <label>2</label>
    </ligand>
</feature>
<keyword evidence="1 4" id="KW-0378">Hydrolase</keyword>
<name>A0A0E3UZI1_9BACT</name>
<dbReference type="CDD" id="cd03886">
    <property type="entry name" value="M20_Acy1"/>
    <property type="match status" value="1"/>
</dbReference>
<dbReference type="FunFam" id="3.30.70.360:FF:000001">
    <property type="entry name" value="N-acetyldiaminopimelate deacetylase"/>
    <property type="match status" value="1"/>
</dbReference>
<gene>
    <name evidence="4" type="ORF">PKOR_22930</name>
</gene>
<dbReference type="RefSeq" id="WP_046313755.1">
    <property type="nucleotide sequence ID" value="NZ_CBCSCY010000023.1"/>
</dbReference>
<feature type="binding site" evidence="2">
    <location>
        <position position="105"/>
    </location>
    <ligand>
        <name>Mn(2+)</name>
        <dbReference type="ChEBI" id="CHEBI:29035"/>
        <label>2</label>
    </ligand>
</feature>
<sequence length="395" mass="42583">MKQKIQELAQGLYEDVVAYRRYLHTHPELSFQEHNTSRFIKSTLDSLGIAWDTMANTGVVGIIRGEKPSEAVLALRADIDALPIQEANAVAYRSRQEGVMHACGHDAHTASLLGAAAILHQLRSEFGGVVKLVFQPAEEKVPGGALQMMKEGVLEQPRPQAVLGQHVMPSIRAGQVGVRSGRFMASNDEVYITVRGRGGHGAQPQLNTDPVVIAAHILLALQQIVSREADPKTPTVLSFGKVVANGAVNVIPDEATLEGTFRTTDELWRGVAHRRIREVASGIAACMGASCDVTIVQGYPCLINEDRLTAMFKSWAEEYLGEENVLEADVWMASEDFAYYAQAADACFYLLGVGAAAQGQNASLHTPTFDIDEQALETGAGLMAFAALRCLGMGA</sequence>
<organism evidence="4 5">
    <name type="scientific">Pontibacter korlensis</name>
    <dbReference type="NCBI Taxonomy" id="400092"/>
    <lineage>
        <taxon>Bacteria</taxon>
        <taxon>Pseudomonadati</taxon>
        <taxon>Bacteroidota</taxon>
        <taxon>Cytophagia</taxon>
        <taxon>Cytophagales</taxon>
        <taxon>Hymenobacteraceae</taxon>
        <taxon>Pontibacter</taxon>
    </lineage>
</organism>
<dbReference type="Gene3D" id="3.30.70.360">
    <property type="match status" value="1"/>
</dbReference>
<dbReference type="Pfam" id="PF07687">
    <property type="entry name" value="M20_dimer"/>
    <property type="match status" value="1"/>
</dbReference>
<dbReference type="NCBIfam" id="TIGR01891">
    <property type="entry name" value="amidohydrolases"/>
    <property type="match status" value="1"/>
</dbReference>
<evidence type="ECO:0000313" key="4">
    <source>
        <dbReference type="EMBL" id="AKD05376.1"/>
    </source>
</evidence>
<dbReference type="GO" id="GO:0019877">
    <property type="term" value="P:diaminopimelate biosynthetic process"/>
    <property type="evidence" value="ECO:0007669"/>
    <property type="project" value="UniProtKB-ARBA"/>
</dbReference>
<keyword evidence="2" id="KW-0464">Manganese</keyword>
<dbReference type="SUPFAM" id="SSF53187">
    <property type="entry name" value="Zn-dependent exopeptidases"/>
    <property type="match status" value="1"/>
</dbReference>
<feature type="binding site" evidence="2">
    <location>
        <position position="166"/>
    </location>
    <ligand>
        <name>Mn(2+)</name>
        <dbReference type="ChEBI" id="CHEBI:29035"/>
        <label>2</label>
    </ligand>
</feature>
<dbReference type="PANTHER" id="PTHR11014">
    <property type="entry name" value="PEPTIDASE M20 FAMILY MEMBER"/>
    <property type="match status" value="1"/>
</dbReference>
<evidence type="ECO:0000313" key="5">
    <source>
        <dbReference type="Proteomes" id="UP000033109"/>
    </source>
</evidence>
<comment type="cofactor">
    <cofactor evidence="2">
        <name>Mn(2+)</name>
        <dbReference type="ChEBI" id="CHEBI:29035"/>
    </cofactor>
    <text evidence="2">The Mn(2+) ion enhances activity.</text>
</comment>
<evidence type="ECO:0000259" key="3">
    <source>
        <dbReference type="Pfam" id="PF07687"/>
    </source>
</evidence>
<dbReference type="InterPro" id="IPR002933">
    <property type="entry name" value="Peptidase_M20"/>
</dbReference>
<dbReference type="KEGG" id="pko:PKOR_22930"/>
<evidence type="ECO:0000256" key="1">
    <source>
        <dbReference type="ARBA" id="ARBA00022801"/>
    </source>
</evidence>
<dbReference type="PANTHER" id="PTHR11014:SF63">
    <property type="entry name" value="METALLOPEPTIDASE, PUTATIVE (AFU_ORTHOLOGUE AFUA_6G09600)-RELATED"/>
    <property type="match status" value="1"/>
</dbReference>
<dbReference type="InterPro" id="IPR036264">
    <property type="entry name" value="Bact_exopeptidase_dim_dom"/>
</dbReference>
<feature type="domain" description="Peptidase M20 dimerisation" evidence="3">
    <location>
        <begin position="190"/>
        <end position="267"/>
    </location>
</feature>
<dbReference type="Proteomes" id="UP000033109">
    <property type="component" value="Chromosome"/>
</dbReference>
<dbReference type="GO" id="GO:0050118">
    <property type="term" value="F:N-acetyldiaminopimelate deacetylase activity"/>
    <property type="evidence" value="ECO:0007669"/>
    <property type="project" value="UniProtKB-ARBA"/>
</dbReference>
<dbReference type="PATRIC" id="fig|400092.3.peg.5052"/>
<dbReference type="InterPro" id="IPR017439">
    <property type="entry name" value="Amidohydrolase"/>
</dbReference>
<dbReference type="SUPFAM" id="SSF55031">
    <property type="entry name" value="Bacterial exopeptidase dimerisation domain"/>
    <property type="match status" value="1"/>
</dbReference>
<dbReference type="Pfam" id="PF01546">
    <property type="entry name" value="Peptidase_M20"/>
    <property type="match status" value="1"/>
</dbReference>
<dbReference type="Gene3D" id="3.40.630.10">
    <property type="entry name" value="Zn peptidases"/>
    <property type="match status" value="1"/>
</dbReference>
<dbReference type="HOGENOM" id="CLU_023257_0_1_10"/>
<dbReference type="PIRSF" id="PIRSF005962">
    <property type="entry name" value="Pept_M20D_amidohydro"/>
    <property type="match status" value="1"/>
</dbReference>
<feature type="binding site" evidence="2">
    <location>
        <position position="139"/>
    </location>
    <ligand>
        <name>Mn(2+)</name>
        <dbReference type="ChEBI" id="CHEBI:29035"/>
        <label>2</label>
    </ligand>
</feature>
<dbReference type="AlphaFoldDB" id="A0A0E3UZI1"/>
<dbReference type="EMBL" id="CP009621">
    <property type="protein sequence ID" value="AKD05376.1"/>
    <property type="molecule type" value="Genomic_DNA"/>
</dbReference>
<accession>A0A0E3UZI1</accession>
<dbReference type="GO" id="GO:0046872">
    <property type="term" value="F:metal ion binding"/>
    <property type="evidence" value="ECO:0007669"/>
    <property type="project" value="UniProtKB-KW"/>
</dbReference>
<dbReference type="InterPro" id="IPR011650">
    <property type="entry name" value="Peptidase_M20_dimer"/>
</dbReference>
<keyword evidence="2" id="KW-0479">Metal-binding</keyword>
<feature type="binding site" evidence="2">
    <location>
        <position position="365"/>
    </location>
    <ligand>
        <name>Mn(2+)</name>
        <dbReference type="ChEBI" id="CHEBI:29035"/>
        <label>2</label>
    </ligand>
</feature>
<proteinExistence type="predicted"/>
<keyword evidence="5" id="KW-1185">Reference proteome</keyword>
<reference evidence="4 5" key="1">
    <citation type="journal article" date="2015" name="Sci. Rep.">
        <title>Unraveling adaptation of Pontibacter korlensis to radiation and infertility in desert through complete genome and comparative transcriptomic analysis.</title>
        <authorList>
            <person name="Dai J."/>
            <person name="Dai W."/>
            <person name="Qiu C."/>
            <person name="Yang Z."/>
            <person name="Zhang Y."/>
            <person name="Zhou M."/>
            <person name="Zhang L."/>
            <person name="Fang C."/>
            <person name="Gao Q."/>
            <person name="Yang Q."/>
            <person name="Li X."/>
            <person name="Wang Z."/>
            <person name="Wang Z."/>
            <person name="Jia Z."/>
            <person name="Chen X."/>
        </authorList>
    </citation>
    <scope>NUCLEOTIDE SEQUENCE [LARGE SCALE GENOMIC DNA]</scope>
    <source>
        <strain evidence="4 5">X14-1T</strain>
    </source>
</reference>
<evidence type="ECO:0000256" key="2">
    <source>
        <dbReference type="PIRSR" id="PIRSR005962-1"/>
    </source>
</evidence>
<dbReference type="OrthoDB" id="9776731at2"/>